<dbReference type="EMBL" id="PCYK01000004">
    <property type="protein sequence ID" value="PIR46281.1"/>
    <property type="molecule type" value="Genomic_DNA"/>
</dbReference>
<keyword evidence="4" id="KW-0862">Zinc</keyword>
<evidence type="ECO:0000256" key="4">
    <source>
        <dbReference type="ARBA" id="ARBA00022833"/>
    </source>
</evidence>
<dbReference type="InterPro" id="IPR016192">
    <property type="entry name" value="APOBEC/CMP_deaminase_Zn-bd"/>
</dbReference>
<dbReference type="PROSITE" id="PS51747">
    <property type="entry name" value="CYT_DCMP_DEAMINASES_2"/>
    <property type="match status" value="1"/>
</dbReference>
<gene>
    <name evidence="6" type="ORF">COV08_00750</name>
</gene>
<dbReference type="InterPro" id="IPR002125">
    <property type="entry name" value="CMP_dCMP_dom"/>
</dbReference>
<dbReference type="PANTHER" id="PTHR11086:SF18">
    <property type="entry name" value="DEOXYCYTIDYLATE DEAMINASE"/>
    <property type="match status" value="1"/>
</dbReference>
<dbReference type="Pfam" id="PF00383">
    <property type="entry name" value="dCMP_cyt_deam_1"/>
    <property type="match status" value="1"/>
</dbReference>
<evidence type="ECO:0000256" key="1">
    <source>
        <dbReference type="ARBA" id="ARBA00006576"/>
    </source>
</evidence>
<feature type="domain" description="CMP/dCMP-type deaminase" evidence="5">
    <location>
        <begin position="142"/>
        <end position="279"/>
    </location>
</feature>
<evidence type="ECO:0000256" key="3">
    <source>
        <dbReference type="ARBA" id="ARBA00022801"/>
    </source>
</evidence>
<dbReference type="GO" id="GO:0008270">
    <property type="term" value="F:zinc ion binding"/>
    <property type="evidence" value="ECO:0007669"/>
    <property type="project" value="InterPro"/>
</dbReference>
<dbReference type="Proteomes" id="UP000230431">
    <property type="component" value="Unassembled WGS sequence"/>
</dbReference>
<proteinExistence type="inferred from homology"/>
<dbReference type="GO" id="GO:0004132">
    <property type="term" value="F:dCMP deaminase activity"/>
    <property type="evidence" value="ECO:0007669"/>
    <property type="project" value="TreeGrafter"/>
</dbReference>
<reference evidence="6 7" key="1">
    <citation type="submission" date="2017-09" db="EMBL/GenBank/DDBJ databases">
        <title>Depth-based differentiation of microbial function through sediment-hosted aquifers and enrichment of novel symbionts in the deep terrestrial subsurface.</title>
        <authorList>
            <person name="Probst A.J."/>
            <person name="Ladd B."/>
            <person name="Jarett J.K."/>
            <person name="Geller-Mcgrath D.E."/>
            <person name="Sieber C.M."/>
            <person name="Emerson J.B."/>
            <person name="Anantharaman K."/>
            <person name="Thomas B.C."/>
            <person name="Malmstrom R."/>
            <person name="Stieglmeier M."/>
            <person name="Klingl A."/>
            <person name="Woyke T."/>
            <person name="Ryan C.M."/>
            <person name="Banfield J.F."/>
        </authorList>
    </citation>
    <scope>NUCLEOTIDE SEQUENCE [LARGE SCALE GENOMIC DNA]</scope>
    <source>
        <strain evidence="6">CG10_big_fil_rev_8_21_14_0_10_49_38</strain>
    </source>
</reference>
<dbReference type="SUPFAM" id="SSF53927">
    <property type="entry name" value="Cytidine deaminase-like"/>
    <property type="match status" value="1"/>
</dbReference>
<evidence type="ECO:0000313" key="6">
    <source>
        <dbReference type="EMBL" id="PIR46281.1"/>
    </source>
</evidence>
<evidence type="ECO:0000256" key="2">
    <source>
        <dbReference type="ARBA" id="ARBA00022723"/>
    </source>
</evidence>
<comment type="similarity">
    <text evidence="1">Belongs to the cytidine and deoxycytidylate deaminase family.</text>
</comment>
<dbReference type="GO" id="GO:0005737">
    <property type="term" value="C:cytoplasm"/>
    <property type="evidence" value="ECO:0007669"/>
    <property type="project" value="TreeGrafter"/>
</dbReference>
<keyword evidence="3" id="KW-0378">Hydrolase</keyword>
<name>A0A2H0RI94_9BACT</name>
<protein>
    <recommendedName>
        <fullName evidence="5">CMP/dCMP-type deaminase domain-containing protein</fullName>
    </recommendedName>
</protein>
<dbReference type="AlphaFoldDB" id="A0A2H0RI94"/>
<dbReference type="Gene3D" id="3.40.140.10">
    <property type="entry name" value="Cytidine Deaminase, domain 2"/>
    <property type="match status" value="1"/>
</dbReference>
<organism evidence="6 7">
    <name type="scientific">Candidatus Vogelbacteria bacterium CG10_big_fil_rev_8_21_14_0_10_49_38</name>
    <dbReference type="NCBI Taxonomy" id="1975043"/>
    <lineage>
        <taxon>Bacteria</taxon>
        <taxon>Candidatus Vogeliibacteriota</taxon>
    </lineage>
</organism>
<keyword evidence="2" id="KW-0479">Metal-binding</keyword>
<dbReference type="InterPro" id="IPR015517">
    <property type="entry name" value="dCMP_deaminase-rel"/>
</dbReference>
<dbReference type="PROSITE" id="PS00903">
    <property type="entry name" value="CYT_DCMP_DEAMINASES_1"/>
    <property type="match status" value="1"/>
</dbReference>
<dbReference type="InterPro" id="IPR016193">
    <property type="entry name" value="Cytidine_deaminase-like"/>
</dbReference>
<dbReference type="PANTHER" id="PTHR11086">
    <property type="entry name" value="DEOXYCYTIDYLATE DEAMINASE-RELATED"/>
    <property type="match status" value="1"/>
</dbReference>
<sequence>MTKTKSMVLLSYVPVVHAGIIQWVKQSGMLPLYVLDESFIAEFPQLKHDLRAVKPDQATKMLRSLGCLSEVLNRDWLKQLQKEEVTFILPHDEVMIQFACKYLADCRLEYRRVFIRWDKINTTSEEDPSVDRMVLRDQLSREIMDRCRVEAQLSSDWWRQVGAMAIFDGQVPLMGVNRLKPTDYSADIDGDIRGCFGFGERVEICGPIHAEAMVVAKAAAKGIALAGADFYTTTFPCPMCARLLVQAGVKRVIYETGYSVCDANEILNGAGVEIVKLLP</sequence>
<comment type="caution">
    <text evidence="6">The sequence shown here is derived from an EMBL/GenBank/DDBJ whole genome shotgun (WGS) entry which is preliminary data.</text>
</comment>
<evidence type="ECO:0000313" key="7">
    <source>
        <dbReference type="Proteomes" id="UP000230431"/>
    </source>
</evidence>
<evidence type="ECO:0000259" key="5">
    <source>
        <dbReference type="PROSITE" id="PS51747"/>
    </source>
</evidence>
<accession>A0A2H0RI94</accession>